<proteinExistence type="predicted"/>
<organism evidence="2 3">
    <name type="scientific">Alteripontixanthobacter maritimus</name>
    <dbReference type="NCBI Taxonomy" id="2161824"/>
    <lineage>
        <taxon>Bacteria</taxon>
        <taxon>Pseudomonadati</taxon>
        <taxon>Pseudomonadota</taxon>
        <taxon>Alphaproteobacteria</taxon>
        <taxon>Sphingomonadales</taxon>
        <taxon>Erythrobacteraceae</taxon>
        <taxon>Alteripontixanthobacter</taxon>
    </lineage>
</organism>
<dbReference type="InterPro" id="IPR023214">
    <property type="entry name" value="HAD_sf"/>
</dbReference>
<sequence>MILRSAIPRKVAPAVALVCAAPALHGCIAVAALPVLAGGTVAGTQIMDENGNAASDSAARAERSAIDISDDAPTAVATPTIATSNTATATRMSGGVPVAGNTPVRIAAAPITDGPPPPLTFGNASTTAARSAGGYADFTNFVLDRTKPSRLGAKRRAVLLSQPSSLRDDRLDCGLAQRAVLLDLDPAGDIFDPATPPVADPSLAAALAQFRERDVDIIWISGASAAEAGSIRRALKETGLDAAGQDQLLLMRYAEDRKQTRRRAIGADRCLIAIAGDEREDFDELYAYLRNPQDAAALEGIIGQGWFLTPTPLAGDTATSDAP</sequence>
<dbReference type="RefSeq" id="WP_115367003.1">
    <property type="nucleotide sequence ID" value="NZ_QBKA01000002.1"/>
</dbReference>
<dbReference type="EMBL" id="QBKA01000002">
    <property type="protein sequence ID" value="RDC60949.1"/>
    <property type="molecule type" value="Genomic_DNA"/>
</dbReference>
<evidence type="ECO:0000256" key="1">
    <source>
        <dbReference type="SAM" id="SignalP"/>
    </source>
</evidence>
<accession>A0A369QDF2</accession>
<protein>
    <recommendedName>
        <fullName evidence="4">Acid phosphatase</fullName>
    </recommendedName>
</protein>
<reference evidence="2 3" key="1">
    <citation type="submission" date="2018-04" db="EMBL/GenBank/DDBJ databases">
        <title>Altererythrobacter sp. HME9302 genome sequencing and assembly.</title>
        <authorList>
            <person name="Kang H."/>
            <person name="Kim H."/>
            <person name="Joh K."/>
        </authorList>
    </citation>
    <scope>NUCLEOTIDE SEQUENCE [LARGE SCALE GENOMIC DNA]</scope>
    <source>
        <strain evidence="2 3">HME9302</strain>
    </source>
</reference>
<evidence type="ECO:0008006" key="4">
    <source>
        <dbReference type="Google" id="ProtNLM"/>
    </source>
</evidence>
<keyword evidence="3" id="KW-1185">Reference proteome</keyword>
<feature type="signal peptide" evidence="1">
    <location>
        <begin position="1"/>
        <end position="31"/>
    </location>
</feature>
<comment type="caution">
    <text evidence="2">The sequence shown here is derived from an EMBL/GenBank/DDBJ whole genome shotgun (WGS) entry which is preliminary data.</text>
</comment>
<evidence type="ECO:0000313" key="2">
    <source>
        <dbReference type="EMBL" id="RDC60949.1"/>
    </source>
</evidence>
<keyword evidence="1" id="KW-0732">Signal</keyword>
<evidence type="ECO:0000313" key="3">
    <source>
        <dbReference type="Proteomes" id="UP000253727"/>
    </source>
</evidence>
<dbReference type="Gene3D" id="3.40.50.1000">
    <property type="entry name" value="HAD superfamily/HAD-like"/>
    <property type="match status" value="1"/>
</dbReference>
<dbReference type="OrthoDB" id="193314at2"/>
<name>A0A369QDF2_9SPHN</name>
<gene>
    <name evidence="2" type="ORF">HME9302_02166</name>
</gene>
<dbReference type="Proteomes" id="UP000253727">
    <property type="component" value="Unassembled WGS sequence"/>
</dbReference>
<feature type="chain" id="PRO_5017009316" description="Acid phosphatase" evidence="1">
    <location>
        <begin position="32"/>
        <end position="323"/>
    </location>
</feature>
<dbReference type="AlphaFoldDB" id="A0A369QDF2"/>